<evidence type="ECO:0000256" key="5">
    <source>
        <dbReference type="ARBA" id="ARBA00022963"/>
    </source>
</evidence>
<dbReference type="EMBL" id="JACHIA010000016">
    <property type="protein sequence ID" value="MBB6072555.1"/>
    <property type="molecule type" value="Genomic_DNA"/>
</dbReference>
<dbReference type="GO" id="GO:0003985">
    <property type="term" value="F:acetyl-CoA C-acetyltransferase activity"/>
    <property type="evidence" value="ECO:0007669"/>
    <property type="project" value="TreeGrafter"/>
</dbReference>
<dbReference type="NCBIfam" id="TIGR01930">
    <property type="entry name" value="AcCoA-C-Actrans"/>
    <property type="match status" value="1"/>
</dbReference>
<comment type="caution">
    <text evidence="13">The sequence shown here is derived from an EMBL/GenBank/DDBJ whole genome shotgun (WGS) entry which is preliminary data.</text>
</comment>
<dbReference type="EC" id="2.3.1.16" evidence="8"/>
<evidence type="ECO:0000313" key="14">
    <source>
        <dbReference type="Proteomes" id="UP000582837"/>
    </source>
</evidence>
<evidence type="ECO:0000256" key="8">
    <source>
        <dbReference type="ARBA" id="ARBA00024073"/>
    </source>
</evidence>
<keyword evidence="7 10" id="KW-0012">Acyltransferase</keyword>
<dbReference type="CDD" id="cd00751">
    <property type="entry name" value="thiolase"/>
    <property type="match status" value="1"/>
</dbReference>
<dbReference type="InterPro" id="IPR020613">
    <property type="entry name" value="Thiolase_CS"/>
</dbReference>
<keyword evidence="6" id="KW-0443">Lipid metabolism</keyword>
<feature type="domain" description="Thiolase C-terminal" evidence="12">
    <location>
        <begin position="292"/>
        <end position="430"/>
    </location>
</feature>
<comment type="similarity">
    <text evidence="1 10">Belongs to the thiolase-like superfamily. Thiolase family.</text>
</comment>
<evidence type="ECO:0000256" key="4">
    <source>
        <dbReference type="ARBA" id="ARBA00022832"/>
    </source>
</evidence>
<evidence type="ECO:0000256" key="7">
    <source>
        <dbReference type="ARBA" id="ARBA00023315"/>
    </source>
</evidence>
<dbReference type="GO" id="GO:0006635">
    <property type="term" value="P:fatty acid beta-oxidation"/>
    <property type="evidence" value="ECO:0007669"/>
    <property type="project" value="TreeGrafter"/>
</dbReference>
<reference evidence="13 14" key="1">
    <citation type="submission" date="2020-08" db="EMBL/GenBank/DDBJ databases">
        <title>Genomic Encyclopedia of Type Strains, Phase IV (KMG-IV): sequencing the most valuable type-strain genomes for metagenomic binning, comparative biology and taxonomic classification.</title>
        <authorList>
            <person name="Goeker M."/>
        </authorList>
    </citation>
    <scope>NUCLEOTIDE SEQUENCE [LARGE SCALE GENOMIC DNA]</scope>
    <source>
        <strain evidence="13 14">DSM 29007</strain>
    </source>
</reference>
<keyword evidence="4" id="KW-0276">Fatty acid metabolism</keyword>
<feature type="active site" description="Proton acceptor" evidence="9">
    <location>
        <position position="418"/>
    </location>
</feature>
<keyword evidence="2" id="KW-0963">Cytoplasm</keyword>
<gene>
    <name evidence="13" type="ORF">HNQ61_004218</name>
</gene>
<dbReference type="PANTHER" id="PTHR18919">
    <property type="entry name" value="ACETYL-COA C-ACYLTRANSFERASE"/>
    <property type="match status" value="1"/>
</dbReference>
<dbReference type="InterPro" id="IPR016039">
    <property type="entry name" value="Thiolase-like"/>
</dbReference>
<dbReference type="InterPro" id="IPR020616">
    <property type="entry name" value="Thiolase_N"/>
</dbReference>
<name>A0A841H303_9BACT</name>
<feature type="domain" description="Thiolase N-terminal" evidence="11">
    <location>
        <begin position="10"/>
        <end position="284"/>
    </location>
</feature>
<evidence type="ECO:0000256" key="9">
    <source>
        <dbReference type="PIRSR" id="PIRSR000429-1"/>
    </source>
</evidence>
<keyword evidence="3 10" id="KW-0808">Transferase</keyword>
<organism evidence="13 14">
    <name type="scientific">Longimicrobium terrae</name>
    <dbReference type="NCBI Taxonomy" id="1639882"/>
    <lineage>
        <taxon>Bacteria</taxon>
        <taxon>Pseudomonadati</taxon>
        <taxon>Gemmatimonadota</taxon>
        <taxon>Longimicrobiia</taxon>
        <taxon>Longimicrobiales</taxon>
        <taxon>Longimicrobiaceae</taxon>
        <taxon>Longimicrobium</taxon>
    </lineage>
</organism>
<evidence type="ECO:0000313" key="13">
    <source>
        <dbReference type="EMBL" id="MBB6072555.1"/>
    </source>
</evidence>
<accession>A0A841H303</accession>
<dbReference type="InterPro" id="IPR002155">
    <property type="entry name" value="Thiolase"/>
</dbReference>
<evidence type="ECO:0000256" key="10">
    <source>
        <dbReference type="RuleBase" id="RU003557"/>
    </source>
</evidence>
<dbReference type="PIRSF" id="PIRSF000429">
    <property type="entry name" value="Ac-CoA_Ac_transf"/>
    <property type="match status" value="1"/>
</dbReference>
<feature type="active site" description="Proton acceptor" evidence="9">
    <location>
        <position position="388"/>
    </location>
</feature>
<evidence type="ECO:0000259" key="11">
    <source>
        <dbReference type="Pfam" id="PF00108"/>
    </source>
</evidence>
<dbReference type="PROSITE" id="PS00737">
    <property type="entry name" value="THIOLASE_2"/>
    <property type="match status" value="1"/>
</dbReference>
<dbReference type="NCBIfam" id="NF006516">
    <property type="entry name" value="PRK08963.1"/>
    <property type="match status" value="1"/>
</dbReference>
<dbReference type="PANTHER" id="PTHR18919:SF153">
    <property type="entry name" value="TRIFUNCTIONAL ENZYME SUBUNIT BETA, MITOCHONDRIAL"/>
    <property type="match status" value="1"/>
</dbReference>
<evidence type="ECO:0000256" key="3">
    <source>
        <dbReference type="ARBA" id="ARBA00022679"/>
    </source>
</evidence>
<dbReference type="FunFam" id="3.40.47.10:FF:000011">
    <property type="entry name" value="3-ketoacyl-CoA thiolase"/>
    <property type="match status" value="1"/>
</dbReference>
<dbReference type="InterPro" id="IPR020617">
    <property type="entry name" value="Thiolase_C"/>
</dbReference>
<keyword evidence="14" id="KW-1185">Reference proteome</keyword>
<dbReference type="Pfam" id="PF00108">
    <property type="entry name" value="Thiolase_N"/>
    <property type="match status" value="1"/>
</dbReference>
<protein>
    <recommendedName>
        <fullName evidence="8">acetyl-CoA C-acyltransferase</fullName>
        <ecNumber evidence="8">2.3.1.16</ecNumber>
    </recommendedName>
</protein>
<dbReference type="Pfam" id="PF02803">
    <property type="entry name" value="Thiolase_C"/>
    <property type="match status" value="1"/>
</dbReference>
<sequence length="434" mass="46128">MHMNGLGRRVAIIDGCRTPFLKSGTDFKDVSAVELGKAAVRELIARTELDVNVVDHVIYGTVVQSVQEPNIAREVTLGAGIPPRVPSFTVGRACASSNQAITSAAEQIALGLADVIIAGGAESLTDVPILFSPEMRNALVKASKARSLGERVQAFRNIRPKHLAPIAPAIAEPTTGETMGASAEKMAKENGISREAQDRWALRSHTLAAAATADGRLTAEIAPFYVPPKFDKVVSQDNGIRADTTLEKLSTLKPVFDRKYGSVTAGNASPLTDGASAVLLMSEERAAELGYKPLGFIRSYAYSALDPNDQLLQGPVYAAPVAFDRAGLTMKDIGLLEIHEAFAAQVLSNLQWFDSDEIAKKRLGRDKAVGLPPEDRINVMGGSLAIGHPFGATGGRITITLLNELRRRGEQFGMISVCAAGAMGFVMIVEAAPN</sequence>
<feature type="active site" description="Acyl-thioester intermediate" evidence="9">
    <location>
        <position position="94"/>
    </location>
</feature>
<proteinExistence type="inferred from homology"/>
<dbReference type="SUPFAM" id="SSF53901">
    <property type="entry name" value="Thiolase-like"/>
    <property type="match status" value="2"/>
</dbReference>
<evidence type="ECO:0000256" key="6">
    <source>
        <dbReference type="ARBA" id="ARBA00023098"/>
    </source>
</evidence>
<evidence type="ECO:0000259" key="12">
    <source>
        <dbReference type="Pfam" id="PF02803"/>
    </source>
</evidence>
<dbReference type="Proteomes" id="UP000582837">
    <property type="component" value="Unassembled WGS sequence"/>
</dbReference>
<evidence type="ECO:0000256" key="2">
    <source>
        <dbReference type="ARBA" id="ARBA00022490"/>
    </source>
</evidence>
<dbReference type="Gene3D" id="3.40.47.10">
    <property type="match status" value="1"/>
</dbReference>
<evidence type="ECO:0000256" key="1">
    <source>
        <dbReference type="ARBA" id="ARBA00010982"/>
    </source>
</evidence>
<dbReference type="AlphaFoldDB" id="A0A841H303"/>
<keyword evidence="5" id="KW-0442">Lipid degradation</keyword>